<dbReference type="Pfam" id="PF00482">
    <property type="entry name" value="T2SSF"/>
    <property type="match status" value="2"/>
</dbReference>
<dbReference type="PANTHER" id="PTHR30012">
    <property type="entry name" value="GENERAL SECRETION PATHWAY PROTEIN"/>
    <property type="match status" value="1"/>
</dbReference>
<dbReference type="InterPro" id="IPR003004">
    <property type="entry name" value="GspF/PilC"/>
</dbReference>
<dbReference type="Gene3D" id="1.20.81.30">
    <property type="entry name" value="Type II secretion system (T2SS), domain F"/>
    <property type="match status" value="2"/>
</dbReference>
<evidence type="ECO:0000256" key="2">
    <source>
        <dbReference type="ARBA" id="ARBA00005745"/>
    </source>
</evidence>
<evidence type="ECO:0000256" key="1">
    <source>
        <dbReference type="ARBA" id="ARBA00004651"/>
    </source>
</evidence>
<evidence type="ECO:0000256" key="6">
    <source>
        <dbReference type="ARBA" id="ARBA00022989"/>
    </source>
</evidence>
<feature type="transmembrane region" description="Helical" evidence="9">
    <location>
        <begin position="211"/>
        <end position="229"/>
    </location>
</feature>
<evidence type="ECO:0000256" key="5">
    <source>
        <dbReference type="ARBA" id="ARBA00022692"/>
    </source>
</evidence>
<evidence type="ECO:0000313" key="11">
    <source>
        <dbReference type="EMBL" id="EKD24909.1"/>
    </source>
</evidence>
<sequence>MEVNKLWFFEKFVIKKFFAPKLKQKTNFFRLLALAQRSWLGLRDALFSIKNSETNKWLIMIIQDLIDQLTQWSTFSKSMENHNYFFKEEEVALVQSAETMGNLPEILDEIAIELENSERINGKIKKAMAYPIVLIVFAIIAIAILLIYVIPTIVTMFPNQESLPSLTKFMMWASGFLQKTRYLIIITIIWVITLYNFLYKYILPFKIFIDKLMVTMPAISGVVRTYYMYRFSKLLSQLYSAWVSPIISLKLMGNAFTNFFYKKKVMEIKENLNAGFSFSESMEWSSLFDPILVQIIHVGEDTGNITEVLKKMADFYRDMLQTKIDILMSLIEPLLMALIAIVIGVIVGSIFLPMAELVNVIK</sequence>
<evidence type="ECO:0000256" key="9">
    <source>
        <dbReference type="SAM" id="Phobius"/>
    </source>
</evidence>
<dbReference type="PROSITE" id="PS00874">
    <property type="entry name" value="T2SP_F"/>
    <property type="match status" value="1"/>
</dbReference>
<feature type="transmembrane region" description="Helical" evidence="9">
    <location>
        <begin position="326"/>
        <end position="352"/>
    </location>
</feature>
<proteinExistence type="inferred from homology"/>
<evidence type="ECO:0000256" key="3">
    <source>
        <dbReference type="ARBA" id="ARBA00022448"/>
    </source>
</evidence>
<organism evidence="11">
    <name type="scientific">uncultured bacterium</name>
    <name type="common">gcode 4</name>
    <dbReference type="NCBI Taxonomy" id="1234023"/>
    <lineage>
        <taxon>Bacteria</taxon>
        <taxon>environmental samples</taxon>
    </lineage>
</organism>
<accession>K1YHR3</accession>
<dbReference type="EMBL" id="AMFJ01036152">
    <property type="protein sequence ID" value="EKD24909.1"/>
    <property type="molecule type" value="Genomic_DNA"/>
</dbReference>
<dbReference type="AlphaFoldDB" id="K1YHR3"/>
<feature type="transmembrane region" description="Helical" evidence="9">
    <location>
        <begin position="127"/>
        <end position="150"/>
    </location>
</feature>
<dbReference type="PANTHER" id="PTHR30012:SF0">
    <property type="entry name" value="TYPE II SECRETION SYSTEM PROTEIN F-RELATED"/>
    <property type="match status" value="1"/>
</dbReference>
<name>K1YHR3_9BACT</name>
<gene>
    <name evidence="11" type="ORF">ACD_80C00145G0043</name>
</gene>
<keyword evidence="4" id="KW-1003">Cell membrane</keyword>
<dbReference type="InterPro" id="IPR018076">
    <property type="entry name" value="T2SS_GspF_dom"/>
</dbReference>
<comment type="caution">
    <text evidence="11">The sequence shown here is derived from an EMBL/GenBank/DDBJ whole genome shotgun (WGS) entry which is preliminary data.</text>
</comment>
<reference evidence="11" key="1">
    <citation type="journal article" date="2012" name="Science">
        <title>Fermentation, hydrogen, and sulfur metabolism in multiple uncultivated bacterial phyla.</title>
        <authorList>
            <person name="Wrighton K.C."/>
            <person name="Thomas B.C."/>
            <person name="Sharon I."/>
            <person name="Miller C.S."/>
            <person name="Castelle C.J."/>
            <person name="VerBerkmoes N.C."/>
            <person name="Wilkins M.J."/>
            <person name="Hettich R.L."/>
            <person name="Lipton M.S."/>
            <person name="Williams K.H."/>
            <person name="Long P.E."/>
            <person name="Banfield J.F."/>
        </authorList>
    </citation>
    <scope>NUCLEOTIDE SEQUENCE [LARGE SCALE GENOMIC DNA]</scope>
</reference>
<comment type="similarity">
    <text evidence="2 8">Belongs to the GSP F family.</text>
</comment>
<feature type="transmembrane region" description="Helical" evidence="9">
    <location>
        <begin position="241"/>
        <end position="261"/>
    </location>
</feature>
<evidence type="ECO:0000256" key="7">
    <source>
        <dbReference type="ARBA" id="ARBA00023136"/>
    </source>
</evidence>
<keyword evidence="5 8" id="KW-0812">Transmembrane</keyword>
<feature type="domain" description="Type II secretion system protein GspF" evidence="10">
    <location>
        <begin position="231"/>
        <end position="353"/>
    </location>
</feature>
<evidence type="ECO:0000259" key="10">
    <source>
        <dbReference type="Pfam" id="PF00482"/>
    </source>
</evidence>
<evidence type="ECO:0000256" key="4">
    <source>
        <dbReference type="ARBA" id="ARBA00022475"/>
    </source>
</evidence>
<dbReference type="GO" id="GO:0009306">
    <property type="term" value="P:protein secretion"/>
    <property type="evidence" value="ECO:0007669"/>
    <property type="project" value="InterPro"/>
</dbReference>
<evidence type="ECO:0000256" key="8">
    <source>
        <dbReference type="RuleBase" id="RU003923"/>
    </source>
</evidence>
<keyword evidence="6 9" id="KW-1133">Transmembrane helix</keyword>
<dbReference type="PRINTS" id="PR00812">
    <property type="entry name" value="BCTERIALGSPF"/>
</dbReference>
<dbReference type="InterPro" id="IPR001992">
    <property type="entry name" value="T2SS_GspF/T4SS_PilC_CS"/>
</dbReference>
<dbReference type="GO" id="GO:0005886">
    <property type="term" value="C:plasma membrane"/>
    <property type="evidence" value="ECO:0007669"/>
    <property type="project" value="UniProtKB-SubCell"/>
</dbReference>
<comment type="subcellular location">
    <subcellularLocation>
        <location evidence="1 8">Cell membrane</location>
        <topology evidence="1 8">Multi-pass membrane protein</topology>
    </subcellularLocation>
</comment>
<keyword evidence="3 8" id="KW-0813">Transport</keyword>
<feature type="domain" description="Type II secretion system protein GspF" evidence="10">
    <location>
        <begin position="28"/>
        <end position="151"/>
    </location>
</feature>
<feature type="transmembrane region" description="Helical" evidence="9">
    <location>
        <begin position="180"/>
        <end position="199"/>
    </location>
</feature>
<dbReference type="InterPro" id="IPR042094">
    <property type="entry name" value="T2SS_GspF_sf"/>
</dbReference>
<keyword evidence="7 9" id="KW-0472">Membrane</keyword>
<protein>
    <recommendedName>
        <fullName evidence="10">Type II secretion system protein GspF domain-containing protein</fullName>
    </recommendedName>
</protein>